<feature type="compositionally biased region" description="Basic and acidic residues" evidence="1">
    <location>
        <begin position="329"/>
        <end position="342"/>
    </location>
</feature>
<dbReference type="OrthoDB" id="9985428at2759"/>
<evidence type="ECO:0000313" key="4">
    <source>
        <dbReference type="Proteomes" id="UP000271241"/>
    </source>
</evidence>
<name>A0A4P9XWA0_9FUNG</name>
<feature type="region of interest" description="Disordered" evidence="1">
    <location>
        <begin position="377"/>
        <end position="398"/>
    </location>
</feature>
<reference evidence="4" key="1">
    <citation type="journal article" date="2018" name="Nat. Microbiol.">
        <title>Leveraging single-cell genomics to expand the fungal tree of life.</title>
        <authorList>
            <person name="Ahrendt S.R."/>
            <person name="Quandt C.A."/>
            <person name="Ciobanu D."/>
            <person name="Clum A."/>
            <person name="Salamov A."/>
            <person name="Andreopoulos B."/>
            <person name="Cheng J.F."/>
            <person name="Woyke T."/>
            <person name="Pelin A."/>
            <person name="Henrissat B."/>
            <person name="Reynolds N.K."/>
            <person name="Benny G.L."/>
            <person name="Smith M.E."/>
            <person name="James T.Y."/>
            <person name="Grigoriev I.V."/>
        </authorList>
    </citation>
    <scope>NUCLEOTIDE SEQUENCE [LARGE SCALE GENOMIC DNA]</scope>
    <source>
        <strain evidence="4">RSA 1356</strain>
    </source>
</reference>
<dbReference type="STRING" id="78915.A0A4P9XWA0"/>
<dbReference type="Pfam" id="PF10021">
    <property type="entry name" value="PARG_cat_microb"/>
    <property type="match status" value="1"/>
</dbReference>
<dbReference type="EMBL" id="KZ992446">
    <property type="protein sequence ID" value="RKP10587.1"/>
    <property type="molecule type" value="Genomic_DNA"/>
</dbReference>
<feature type="region of interest" description="Disordered" evidence="1">
    <location>
        <begin position="311"/>
        <end position="344"/>
    </location>
</feature>
<feature type="domain" description="Microbial-type PARG catalytic" evidence="2">
    <location>
        <begin position="100"/>
        <end position="195"/>
    </location>
</feature>
<feature type="compositionally biased region" description="Low complexity" evidence="1">
    <location>
        <begin position="1"/>
        <end position="37"/>
    </location>
</feature>
<evidence type="ECO:0000256" key="1">
    <source>
        <dbReference type="SAM" id="MobiDB-lite"/>
    </source>
</evidence>
<dbReference type="InterPro" id="IPR043472">
    <property type="entry name" value="Macro_dom-like"/>
</dbReference>
<dbReference type="NCBIfam" id="TIGR02452">
    <property type="entry name" value="TIGR02452 family protein"/>
    <property type="match status" value="1"/>
</dbReference>
<keyword evidence="4" id="KW-1185">Reference proteome</keyword>
<feature type="region of interest" description="Disordered" evidence="1">
    <location>
        <begin position="1"/>
        <end position="56"/>
    </location>
</feature>
<evidence type="ECO:0000313" key="3">
    <source>
        <dbReference type="EMBL" id="RKP10587.1"/>
    </source>
</evidence>
<dbReference type="InterPro" id="IPR012664">
    <property type="entry name" value="CHP02452"/>
</dbReference>
<organism evidence="3 4">
    <name type="scientific">Thamnocephalis sphaerospora</name>
    <dbReference type="NCBI Taxonomy" id="78915"/>
    <lineage>
        <taxon>Eukaryota</taxon>
        <taxon>Fungi</taxon>
        <taxon>Fungi incertae sedis</taxon>
        <taxon>Zoopagomycota</taxon>
        <taxon>Zoopagomycotina</taxon>
        <taxon>Zoopagomycetes</taxon>
        <taxon>Zoopagales</taxon>
        <taxon>Sigmoideomycetaceae</taxon>
        <taxon>Thamnocephalis</taxon>
    </lineage>
</organism>
<accession>A0A4P9XWA0</accession>
<gene>
    <name evidence="3" type="ORF">THASP1DRAFT_27643</name>
</gene>
<dbReference type="SUPFAM" id="SSF52949">
    <property type="entry name" value="Macro domain-like"/>
    <property type="match status" value="1"/>
</dbReference>
<protein>
    <recommendedName>
        <fullName evidence="2">Microbial-type PARG catalytic domain-containing protein</fullName>
    </recommendedName>
</protein>
<evidence type="ECO:0000259" key="2">
    <source>
        <dbReference type="Pfam" id="PF10021"/>
    </source>
</evidence>
<dbReference type="InterPro" id="IPR019261">
    <property type="entry name" value="PARG_cat_microbial"/>
</dbReference>
<sequence length="398" mass="44055">MSYPGTSSQQQQQQQQQSKGQPKQTRHGAASGSSKSANSRKQHWRQRPNANRARRLEIGQETVRIIEEHGGVYPAPGGAPGDTVTISARLLSRADGPNAVTSYANATRIHTEDHCVDANIAPVSPVVTVADTDCLAEGLRLQDEGFNPLVLIMSSRTNPGGGFRTGAGAQEENLFRRSNLFQYLEPRKRSLYPVSDRGGIYVKQAVVFRDTEARGYAFLPTPRIMSFVAVPALRRPKLVEDTTRGQLRLTDEDRACTRDKVRAILNIGLAHGHDAIVLSALGCGAYGNPPDDVADAFYDVITQEYSLFDDTEEDAEDSTLYESSNAESSENKDSNTVEYDKRSAKKRPRLGYRHITFAIFDDKNSFGKHNTHGNLLPFQRRFGANPSKSQDMLDERQL</sequence>
<dbReference type="PANTHER" id="PTHR35596:SF1">
    <property type="entry name" value="MICROBIAL-TYPE PARG CATALYTIC DOMAIN-CONTAINING PROTEIN"/>
    <property type="match status" value="1"/>
</dbReference>
<proteinExistence type="predicted"/>
<dbReference type="AlphaFoldDB" id="A0A4P9XWA0"/>
<dbReference type="Proteomes" id="UP000271241">
    <property type="component" value="Unassembled WGS sequence"/>
</dbReference>
<dbReference type="PANTHER" id="PTHR35596">
    <property type="entry name" value="DUF2263 DOMAIN-CONTAINING PROTEIN"/>
    <property type="match status" value="1"/>
</dbReference>
<dbReference type="Gene3D" id="3.40.220.10">
    <property type="entry name" value="Leucine Aminopeptidase, subunit E, domain 1"/>
    <property type="match status" value="1"/>
</dbReference>